<dbReference type="Gene3D" id="2.170.140.10">
    <property type="entry name" value="Chitin binding domain"/>
    <property type="match status" value="1"/>
</dbReference>
<evidence type="ECO:0000313" key="3">
    <source>
        <dbReference type="Proteomes" id="UP000271974"/>
    </source>
</evidence>
<evidence type="ECO:0000259" key="1">
    <source>
        <dbReference type="PROSITE" id="PS50940"/>
    </source>
</evidence>
<dbReference type="InterPro" id="IPR002557">
    <property type="entry name" value="Chitin-bd_dom"/>
</dbReference>
<gene>
    <name evidence="2" type="ORF">EGW08_017541</name>
</gene>
<dbReference type="PROSITE" id="PS50940">
    <property type="entry name" value="CHIT_BIND_II"/>
    <property type="match status" value="1"/>
</dbReference>
<dbReference type="GO" id="GO:0005576">
    <property type="term" value="C:extracellular region"/>
    <property type="evidence" value="ECO:0007669"/>
    <property type="project" value="InterPro"/>
</dbReference>
<comment type="caution">
    <text evidence="2">The sequence shown here is derived from an EMBL/GenBank/DDBJ whole genome shotgun (WGS) entry which is preliminary data.</text>
</comment>
<sequence>MCLQCMVEGGLGFNPYPPDCERYVVCRPRGQTYDPTVQSCPFGLFWSNKAVSCLDSRYVDCPNDRCKSMMAGGSYASSSGNCRSYFRCSNSSRSSPVCCQTGFRYIDGFGCTYDPSCVDPCPLEVTINNEACSALVRLPFTGSFEDTSRHPQPIQARGVVLSRSDSAYFDGTGYIALPSTANLQLGQTFVIKLRFRRRGDSTPEAWNTNWSWGFQTWYNNASNSNTSRRVIVGNTPITAPDNARPKGALTTPLEIITIARDGTVIRDPRYQVKVNTTWPGDSQARVTVLTLGRLGKLSTPTLQNGILYVPGSQNRILVQEPTAGVSGSVRFEWKIVRVGDDGTTGTVEKTGEGAVPLNIQQEYGLSLRAPLRESWWVLAPGGLVLESGEGAMPRDVINRYRGFTSGTLVKVFDRGQGIERWRVSRPDETQLQVGDGEIPKSLRDQYSMEKFLGGTKVTAKTWAVLGADGTILQQGKGDVPSSVMSRYSGDSSVTVLVLTSQDGGAVHWQVMRTSGVTLLEGRGLLPDGIAGFVRGRLQLPQISQVTEWRVTLPDGSIRTGTGDIPQSLLELFNATRTLTSGSARFPPAGSDVIKRWTITLPDGSARSG</sequence>
<protein>
    <recommendedName>
        <fullName evidence="1">Chitin-binding type-2 domain-containing protein</fullName>
    </recommendedName>
</protein>
<dbReference type="EMBL" id="RQTK01000807">
    <property type="protein sequence ID" value="RUS74711.1"/>
    <property type="molecule type" value="Genomic_DNA"/>
</dbReference>
<accession>A0A433SZH5</accession>
<dbReference type="AlphaFoldDB" id="A0A433SZH5"/>
<organism evidence="2 3">
    <name type="scientific">Elysia chlorotica</name>
    <name type="common">Eastern emerald elysia</name>
    <name type="synonym">Sea slug</name>
    <dbReference type="NCBI Taxonomy" id="188477"/>
    <lineage>
        <taxon>Eukaryota</taxon>
        <taxon>Metazoa</taxon>
        <taxon>Spiralia</taxon>
        <taxon>Lophotrochozoa</taxon>
        <taxon>Mollusca</taxon>
        <taxon>Gastropoda</taxon>
        <taxon>Heterobranchia</taxon>
        <taxon>Euthyneura</taxon>
        <taxon>Panpulmonata</taxon>
        <taxon>Sacoglossa</taxon>
        <taxon>Placobranchoidea</taxon>
        <taxon>Plakobranchidae</taxon>
        <taxon>Elysia</taxon>
    </lineage>
</organism>
<dbReference type="GO" id="GO:0008061">
    <property type="term" value="F:chitin binding"/>
    <property type="evidence" value="ECO:0007669"/>
    <property type="project" value="InterPro"/>
</dbReference>
<dbReference type="SMART" id="SM00494">
    <property type="entry name" value="ChtBD2"/>
    <property type="match status" value="1"/>
</dbReference>
<feature type="non-terminal residue" evidence="2">
    <location>
        <position position="608"/>
    </location>
</feature>
<dbReference type="InterPro" id="IPR036508">
    <property type="entry name" value="Chitin-bd_dom_sf"/>
</dbReference>
<dbReference type="Pfam" id="PF01607">
    <property type="entry name" value="CBM_14"/>
    <property type="match status" value="1"/>
</dbReference>
<keyword evidence="3" id="KW-1185">Reference proteome</keyword>
<reference evidence="2 3" key="1">
    <citation type="submission" date="2019-01" db="EMBL/GenBank/DDBJ databases">
        <title>A draft genome assembly of the solar-powered sea slug Elysia chlorotica.</title>
        <authorList>
            <person name="Cai H."/>
            <person name="Li Q."/>
            <person name="Fang X."/>
            <person name="Li J."/>
            <person name="Curtis N.E."/>
            <person name="Altenburger A."/>
            <person name="Shibata T."/>
            <person name="Feng M."/>
            <person name="Maeda T."/>
            <person name="Schwartz J.A."/>
            <person name="Shigenobu S."/>
            <person name="Lundholm N."/>
            <person name="Nishiyama T."/>
            <person name="Yang H."/>
            <person name="Hasebe M."/>
            <person name="Li S."/>
            <person name="Pierce S.K."/>
            <person name="Wang J."/>
        </authorList>
    </citation>
    <scope>NUCLEOTIDE SEQUENCE [LARGE SCALE GENOMIC DNA]</scope>
    <source>
        <strain evidence="2">EC2010</strain>
        <tissue evidence="2">Whole organism of an adult</tissue>
    </source>
</reference>
<dbReference type="SUPFAM" id="SSF57625">
    <property type="entry name" value="Invertebrate chitin-binding proteins"/>
    <property type="match status" value="1"/>
</dbReference>
<name>A0A433SZH5_ELYCH</name>
<dbReference type="OrthoDB" id="6081966at2759"/>
<feature type="domain" description="Chitin-binding type-2" evidence="1">
    <location>
        <begin position="1"/>
        <end position="63"/>
    </location>
</feature>
<dbReference type="Proteomes" id="UP000271974">
    <property type="component" value="Unassembled WGS sequence"/>
</dbReference>
<evidence type="ECO:0000313" key="2">
    <source>
        <dbReference type="EMBL" id="RUS74711.1"/>
    </source>
</evidence>
<proteinExistence type="predicted"/>